<dbReference type="CDD" id="cd06170">
    <property type="entry name" value="LuxR_C_like"/>
    <property type="match status" value="1"/>
</dbReference>
<dbReference type="PRINTS" id="PR00038">
    <property type="entry name" value="HTHLUXR"/>
</dbReference>
<feature type="domain" description="HTH luxR-type" evidence="8">
    <location>
        <begin position="138"/>
        <end position="203"/>
    </location>
</feature>
<dbReference type="Gene3D" id="1.10.10.10">
    <property type="entry name" value="Winged helix-like DNA-binding domain superfamily/Winged helix DNA-binding domain"/>
    <property type="match status" value="1"/>
</dbReference>
<dbReference type="InterPro" id="IPR001789">
    <property type="entry name" value="Sig_transdc_resp-reg_receiver"/>
</dbReference>
<dbReference type="EMBL" id="CP098827">
    <property type="protein sequence ID" value="XBO69799.1"/>
    <property type="molecule type" value="Genomic_DNA"/>
</dbReference>
<dbReference type="PROSITE" id="PS50043">
    <property type="entry name" value="HTH_LUXR_2"/>
    <property type="match status" value="1"/>
</dbReference>
<dbReference type="AlphaFoldDB" id="A0AAU7KDY4"/>
<dbReference type="PANTHER" id="PTHR44688:SF16">
    <property type="entry name" value="DNA-BINDING TRANSCRIPTIONAL ACTIVATOR DEVR_DOSR"/>
    <property type="match status" value="1"/>
</dbReference>
<evidence type="ECO:0000259" key="8">
    <source>
        <dbReference type="PROSITE" id="PS50043"/>
    </source>
</evidence>
<evidence type="ECO:0000256" key="1">
    <source>
        <dbReference type="ARBA" id="ARBA00022553"/>
    </source>
</evidence>
<reference evidence="10" key="1">
    <citation type="submission" date="2022-06" db="EMBL/GenBank/DDBJ databases">
        <title>A novel DMS-producing enzyme.</title>
        <authorList>
            <person name="Zhang Y."/>
        </authorList>
    </citation>
    <scope>NUCLEOTIDE SEQUENCE</scope>
    <source>
        <strain evidence="10">RT37</strain>
    </source>
</reference>
<dbReference type="InterPro" id="IPR000792">
    <property type="entry name" value="Tscrpt_reg_LuxR_C"/>
</dbReference>
<feature type="domain" description="Response regulatory" evidence="9">
    <location>
        <begin position="10"/>
        <end position="122"/>
    </location>
</feature>
<dbReference type="RefSeq" id="WP_045992896.1">
    <property type="nucleotide sequence ID" value="NZ_CP098827.1"/>
</dbReference>
<dbReference type="Pfam" id="PF00196">
    <property type="entry name" value="GerE"/>
    <property type="match status" value="1"/>
</dbReference>
<feature type="modified residue" description="4-aspartylphosphate" evidence="6">
    <location>
        <position position="57"/>
    </location>
</feature>
<dbReference type="Gene3D" id="3.40.50.2300">
    <property type="match status" value="1"/>
</dbReference>
<evidence type="ECO:0000256" key="2">
    <source>
        <dbReference type="ARBA" id="ARBA00023012"/>
    </source>
</evidence>
<keyword evidence="3" id="KW-0805">Transcription regulation</keyword>
<dbReference type="PANTHER" id="PTHR44688">
    <property type="entry name" value="DNA-BINDING TRANSCRIPTIONAL ACTIVATOR DEVR_DOSR"/>
    <property type="match status" value="1"/>
</dbReference>
<dbReference type="GO" id="GO:0006355">
    <property type="term" value="P:regulation of DNA-templated transcription"/>
    <property type="evidence" value="ECO:0007669"/>
    <property type="project" value="InterPro"/>
</dbReference>
<evidence type="ECO:0000256" key="7">
    <source>
        <dbReference type="SAM" id="Coils"/>
    </source>
</evidence>
<dbReference type="GO" id="GO:0000160">
    <property type="term" value="P:phosphorelay signal transduction system"/>
    <property type="evidence" value="ECO:0007669"/>
    <property type="project" value="UniProtKB-KW"/>
</dbReference>
<proteinExistence type="predicted"/>
<evidence type="ECO:0000256" key="6">
    <source>
        <dbReference type="PROSITE-ProRule" id="PRU00169"/>
    </source>
</evidence>
<dbReference type="SUPFAM" id="SSF52172">
    <property type="entry name" value="CheY-like"/>
    <property type="match status" value="1"/>
</dbReference>
<evidence type="ECO:0000259" key="9">
    <source>
        <dbReference type="PROSITE" id="PS50110"/>
    </source>
</evidence>
<protein>
    <submittedName>
        <fullName evidence="10">Response regulator</fullName>
    </submittedName>
</protein>
<organism evidence="10">
    <name type="scientific">Halomonas sp. RT37</name>
    <dbReference type="NCBI Taxonomy" id="2950872"/>
    <lineage>
        <taxon>Bacteria</taxon>
        <taxon>Pseudomonadati</taxon>
        <taxon>Pseudomonadota</taxon>
        <taxon>Gammaproteobacteria</taxon>
        <taxon>Oceanospirillales</taxon>
        <taxon>Halomonadaceae</taxon>
        <taxon>Halomonas</taxon>
    </lineage>
</organism>
<keyword evidence="7" id="KW-0175">Coiled coil</keyword>
<dbReference type="SMART" id="SM00421">
    <property type="entry name" value="HTH_LUXR"/>
    <property type="match status" value="1"/>
</dbReference>
<keyword evidence="5" id="KW-0804">Transcription</keyword>
<dbReference type="SMART" id="SM00448">
    <property type="entry name" value="REC"/>
    <property type="match status" value="1"/>
</dbReference>
<dbReference type="InterPro" id="IPR036388">
    <property type="entry name" value="WH-like_DNA-bd_sf"/>
</dbReference>
<gene>
    <name evidence="10" type="ORF">NFG58_14340</name>
</gene>
<sequence>MPVDTADQPTIAIIDDDDDLRESLAWLLQSVGLGSQGYASGDAFLASSRHHEVLLLDVRMPGLSGLQVQQRLAERDRCPPLIMMTGHGDVPMAVAALKAGAFDFIEKPFNQQQLIDVIQQALAHHQHRQRAQADLEELRQRYEGLRANEQAILVEVARGLTSREIAEKLTLSAKTVEVYRQRIMKTLGADSLAHLVRLAVALGLVAALPGQDSDVGRDAGAPS</sequence>
<dbReference type="FunFam" id="3.40.50.2300:FF:000018">
    <property type="entry name" value="DNA-binding transcriptional regulator NtrC"/>
    <property type="match status" value="1"/>
</dbReference>
<keyword evidence="4" id="KW-0238">DNA-binding</keyword>
<dbReference type="GO" id="GO:0003677">
    <property type="term" value="F:DNA binding"/>
    <property type="evidence" value="ECO:0007669"/>
    <property type="project" value="UniProtKB-KW"/>
</dbReference>
<evidence type="ECO:0000256" key="4">
    <source>
        <dbReference type="ARBA" id="ARBA00023125"/>
    </source>
</evidence>
<name>A0AAU7KDY4_9GAMM</name>
<dbReference type="Pfam" id="PF00072">
    <property type="entry name" value="Response_reg"/>
    <property type="match status" value="1"/>
</dbReference>
<evidence type="ECO:0000256" key="5">
    <source>
        <dbReference type="ARBA" id="ARBA00023163"/>
    </source>
</evidence>
<dbReference type="InterPro" id="IPR011006">
    <property type="entry name" value="CheY-like_superfamily"/>
</dbReference>
<dbReference type="PROSITE" id="PS50110">
    <property type="entry name" value="RESPONSE_REGULATORY"/>
    <property type="match status" value="1"/>
</dbReference>
<evidence type="ECO:0000256" key="3">
    <source>
        <dbReference type="ARBA" id="ARBA00023015"/>
    </source>
</evidence>
<keyword evidence="2" id="KW-0902">Two-component regulatory system</keyword>
<feature type="coiled-coil region" evidence="7">
    <location>
        <begin position="128"/>
        <end position="155"/>
    </location>
</feature>
<accession>A0AAU7KDY4</accession>
<evidence type="ECO:0000313" key="10">
    <source>
        <dbReference type="EMBL" id="XBO69799.1"/>
    </source>
</evidence>
<keyword evidence="1 6" id="KW-0597">Phosphoprotein</keyword>